<dbReference type="Gene3D" id="1.10.530.10">
    <property type="match status" value="1"/>
</dbReference>
<evidence type="ECO:0000259" key="1">
    <source>
        <dbReference type="Pfam" id="PF01464"/>
    </source>
</evidence>
<name>A0A377X7T0_KLEPN</name>
<proteinExistence type="predicted"/>
<organism evidence="2 3">
    <name type="scientific">Klebsiella pneumoniae</name>
    <dbReference type="NCBI Taxonomy" id="573"/>
    <lineage>
        <taxon>Bacteria</taxon>
        <taxon>Pseudomonadati</taxon>
        <taxon>Pseudomonadota</taxon>
        <taxon>Gammaproteobacteria</taxon>
        <taxon>Enterobacterales</taxon>
        <taxon>Enterobacteriaceae</taxon>
        <taxon>Klebsiella/Raoultella group</taxon>
        <taxon>Klebsiella</taxon>
        <taxon>Klebsiella pneumoniae complex</taxon>
    </lineage>
</organism>
<dbReference type="Pfam" id="PF01464">
    <property type="entry name" value="SLT"/>
    <property type="match status" value="1"/>
</dbReference>
<sequence>MLMLLAKKGAIGLAQVMPNTARGMGYDPEELKRNPALQVEAGARYLKQMLDAHGGNVVDALAAYNWGQATCKN</sequence>
<evidence type="ECO:0000313" key="3">
    <source>
        <dbReference type="Proteomes" id="UP000254340"/>
    </source>
</evidence>
<protein>
    <submittedName>
        <fullName evidence="2">Transglycosylase SLT domain-containing protein</fullName>
    </submittedName>
</protein>
<dbReference type="Proteomes" id="UP000254340">
    <property type="component" value="Unassembled WGS sequence"/>
</dbReference>
<feature type="domain" description="Transglycosylase SLT" evidence="1">
    <location>
        <begin position="7"/>
        <end position="72"/>
    </location>
</feature>
<gene>
    <name evidence="2" type="ORF">NCTC5047_00170</name>
</gene>
<dbReference type="SUPFAM" id="SSF53955">
    <property type="entry name" value="Lysozyme-like"/>
    <property type="match status" value="1"/>
</dbReference>
<dbReference type="EMBL" id="UGLH01000004">
    <property type="protein sequence ID" value="STT72488.1"/>
    <property type="molecule type" value="Genomic_DNA"/>
</dbReference>
<dbReference type="CDD" id="cd00254">
    <property type="entry name" value="LT-like"/>
    <property type="match status" value="1"/>
</dbReference>
<evidence type="ECO:0000313" key="2">
    <source>
        <dbReference type="EMBL" id="STT72488.1"/>
    </source>
</evidence>
<reference evidence="2 3" key="1">
    <citation type="submission" date="2018-06" db="EMBL/GenBank/DDBJ databases">
        <authorList>
            <consortium name="Pathogen Informatics"/>
            <person name="Doyle S."/>
        </authorList>
    </citation>
    <scope>NUCLEOTIDE SEQUENCE [LARGE SCALE GENOMIC DNA]</scope>
    <source>
        <strain evidence="2 3">NCTC5047</strain>
    </source>
</reference>
<dbReference type="InterPro" id="IPR023346">
    <property type="entry name" value="Lysozyme-like_dom_sf"/>
</dbReference>
<dbReference type="InterPro" id="IPR008258">
    <property type="entry name" value="Transglycosylase_SLT_dom_1"/>
</dbReference>
<accession>A0A377X7T0</accession>
<dbReference type="AlphaFoldDB" id="A0A377X7T0"/>